<reference evidence="11 12" key="1">
    <citation type="submission" date="2022-01" db="EMBL/GenBank/DDBJ databases">
        <title>A chromosome-scale genome assembly of the false clownfish, Amphiprion ocellaris.</title>
        <authorList>
            <person name="Ryu T."/>
        </authorList>
    </citation>
    <scope>NUCLEOTIDE SEQUENCE [LARGE SCALE GENOMIC DNA]</scope>
</reference>
<evidence type="ECO:0000256" key="3">
    <source>
        <dbReference type="ARBA" id="ARBA00022714"/>
    </source>
</evidence>
<evidence type="ECO:0000256" key="6">
    <source>
        <dbReference type="ARBA" id="ARBA00023002"/>
    </source>
</evidence>
<evidence type="ECO:0000256" key="2">
    <source>
        <dbReference type="ARBA" id="ARBA00022630"/>
    </source>
</evidence>
<dbReference type="STRING" id="80972.ENSAOCP00000016781"/>
<evidence type="ECO:0000313" key="11">
    <source>
        <dbReference type="Ensembl" id="ENSAOCP00000016781.2"/>
    </source>
</evidence>
<keyword evidence="3" id="KW-0001">2Fe-2S</keyword>
<evidence type="ECO:0000256" key="8">
    <source>
        <dbReference type="ARBA" id="ARBA00023014"/>
    </source>
</evidence>
<protein>
    <recommendedName>
        <fullName evidence="10">Rieske domain-containing protein</fullName>
    </recommendedName>
</protein>
<proteinExistence type="inferred from homology"/>
<dbReference type="SUPFAM" id="SSF50022">
    <property type="entry name" value="ISP domain"/>
    <property type="match status" value="1"/>
</dbReference>
<dbReference type="Pfam" id="PF00355">
    <property type="entry name" value="Rieske"/>
    <property type="match status" value="1"/>
</dbReference>
<dbReference type="GO" id="GO:0046872">
    <property type="term" value="F:metal ion binding"/>
    <property type="evidence" value="ECO:0007669"/>
    <property type="project" value="UniProtKB-KW"/>
</dbReference>
<feature type="region of interest" description="Disordered" evidence="9">
    <location>
        <begin position="1"/>
        <end position="24"/>
    </location>
</feature>
<evidence type="ECO:0000256" key="1">
    <source>
        <dbReference type="ARBA" id="ARBA00006442"/>
    </source>
</evidence>
<dbReference type="Ensembl" id="ENSAOCT00000032441.2">
    <property type="protein sequence ID" value="ENSAOCP00000016781.2"/>
    <property type="gene ID" value="ENSAOCG00000021815.2"/>
</dbReference>
<keyword evidence="6" id="KW-0560">Oxidoreductase</keyword>
<dbReference type="GeneTree" id="ENSGT00940000166421"/>
<dbReference type="FunFam" id="2.102.10.10:FF:000003">
    <property type="entry name" value="apoptosis-inducing factor 3 isoform X2"/>
    <property type="match status" value="1"/>
</dbReference>
<reference evidence="11" key="3">
    <citation type="submission" date="2025-09" db="UniProtKB">
        <authorList>
            <consortium name="Ensembl"/>
        </authorList>
    </citation>
    <scope>IDENTIFICATION</scope>
</reference>
<evidence type="ECO:0000259" key="10">
    <source>
        <dbReference type="PROSITE" id="PS51296"/>
    </source>
</evidence>
<dbReference type="GO" id="GO:0005737">
    <property type="term" value="C:cytoplasm"/>
    <property type="evidence" value="ECO:0007669"/>
    <property type="project" value="TreeGrafter"/>
</dbReference>
<dbReference type="InterPro" id="IPR016156">
    <property type="entry name" value="FAD/NAD-linked_Rdtase_dimer_sf"/>
</dbReference>
<dbReference type="OMA" id="TSHTKPY"/>
<dbReference type="Gene3D" id="3.30.390.30">
    <property type="match status" value="1"/>
</dbReference>
<evidence type="ECO:0000313" key="12">
    <source>
        <dbReference type="Proteomes" id="UP001501940"/>
    </source>
</evidence>
<dbReference type="InterPro" id="IPR023753">
    <property type="entry name" value="FAD/NAD-binding_dom"/>
</dbReference>
<keyword evidence="7" id="KW-0408">Iron</keyword>
<dbReference type="Proteomes" id="UP001501940">
    <property type="component" value="Chromosome 14"/>
</dbReference>
<evidence type="ECO:0000256" key="9">
    <source>
        <dbReference type="SAM" id="MobiDB-lite"/>
    </source>
</evidence>
<name>A0A3Q1C9B1_AMPOC</name>
<dbReference type="SUPFAM" id="SSF51905">
    <property type="entry name" value="FAD/NAD(P)-binding domain"/>
    <property type="match status" value="1"/>
</dbReference>
<dbReference type="PANTHER" id="PTHR43557">
    <property type="entry name" value="APOPTOSIS-INDUCING FACTOR 1"/>
    <property type="match status" value="1"/>
</dbReference>
<reference evidence="11" key="2">
    <citation type="submission" date="2025-08" db="UniProtKB">
        <authorList>
            <consortium name="Ensembl"/>
        </authorList>
    </citation>
    <scope>IDENTIFICATION</scope>
</reference>
<dbReference type="PRINTS" id="PR00469">
    <property type="entry name" value="PNDRDTASEII"/>
</dbReference>
<dbReference type="GO" id="GO:0016651">
    <property type="term" value="F:oxidoreductase activity, acting on NAD(P)H"/>
    <property type="evidence" value="ECO:0007669"/>
    <property type="project" value="TreeGrafter"/>
</dbReference>
<feature type="domain" description="Rieske" evidence="10">
    <location>
        <begin position="25"/>
        <end position="120"/>
    </location>
</feature>
<dbReference type="InterPro" id="IPR050446">
    <property type="entry name" value="FAD-oxidoreductase/Apoptosis"/>
</dbReference>
<evidence type="ECO:0000256" key="5">
    <source>
        <dbReference type="ARBA" id="ARBA00022827"/>
    </source>
</evidence>
<feature type="compositionally biased region" description="Acidic residues" evidence="9">
    <location>
        <begin position="12"/>
        <end position="24"/>
    </location>
</feature>
<dbReference type="InterPro" id="IPR028202">
    <property type="entry name" value="Reductase_C"/>
</dbReference>
<dbReference type="Pfam" id="PF07992">
    <property type="entry name" value="Pyr_redox_2"/>
    <property type="match status" value="1"/>
</dbReference>
<accession>A0A3Q1C9B1</accession>
<dbReference type="SUPFAM" id="SSF55424">
    <property type="entry name" value="FAD/NAD-linked reductases, dimerisation (C-terminal) domain"/>
    <property type="match status" value="1"/>
</dbReference>
<dbReference type="CDD" id="cd03478">
    <property type="entry name" value="Rieske_AIFL_N"/>
    <property type="match status" value="1"/>
</dbReference>
<dbReference type="Gene3D" id="2.102.10.10">
    <property type="entry name" value="Rieske [2Fe-2S] iron-sulphur domain"/>
    <property type="match status" value="1"/>
</dbReference>
<keyword evidence="12" id="KW-1185">Reference proteome</keyword>
<comment type="similarity">
    <text evidence="1">Belongs to the FAD-dependent oxidoreductase family.</text>
</comment>
<keyword evidence="4" id="KW-0479">Metal-binding</keyword>
<keyword evidence="5" id="KW-0274">FAD</keyword>
<dbReference type="PANTHER" id="PTHR43557:SF9">
    <property type="entry name" value="APOPTOSIS-INDUCING FACTOR 3-LIKE"/>
    <property type="match status" value="1"/>
</dbReference>
<dbReference type="InterPro" id="IPR036922">
    <property type="entry name" value="Rieske_2Fe-2S_sf"/>
</dbReference>
<sequence length="463" mass="51696">MPRTKPSHGEFPDSDPEDSSEELTEEVCVESDLQDGQMMEVEVGRHTVLLARTDGKYSAIGNQCTHYGAPLSKGVITGHRVRCPWHGSCFNVQTGDLEEFPGIDCLPCHKVRTCDKTYSSFLFHAGAASLICAEILRQENFVGRIIMVTRDDLLPYDKTRLSKVMNVESETILLRRAEFFHQYDIEVWLKKEALSVDTDMKTVTFNDGSVQSYDHLLISTGCRAKGLDVPGIKLDNVKMLETPEDMLSEKDVKFYMNDSVIEVKGVNGKVKEVVLKSGTVIPADVLIVGVGSIPNSEFLQGTKIQMNAKNFVIVDKCMRTNVPDVFSGGDVVTFPLAMANNRLVTIGHWQMAQAHGRIVALNILNKPSELNSVPYYWTVLLGKTIRYTGYGEGYTDIVIKGRFEERKFLALYIKNDEVIAAAGLNYDPVVSAVAERLAAGKVITKKEAQYVEWFCLFLLCFHL</sequence>
<dbReference type="AlphaFoldDB" id="A0A3Q1C9B1"/>
<keyword evidence="8" id="KW-0411">Iron-sulfur</keyword>
<dbReference type="GO" id="GO:0051537">
    <property type="term" value="F:2 iron, 2 sulfur cluster binding"/>
    <property type="evidence" value="ECO:0007669"/>
    <property type="project" value="UniProtKB-KW"/>
</dbReference>
<keyword evidence="2" id="KW-0285">Flavoprotein</keyword>
<dbReference type="Pfam" id="PF14759">
    <property type="entry name" value="Reductase_C"/>
    <property type="match status" value="1"/>
</dbReference>
<dbReference type="Gene3D" id="3.50.50.60">
    <property type="entry name" value="FAD/NAD(P)-binding domain"/>
    <property type="match status" value="2"/>
</dbReference>
<organism evidence="11 12">
    <name type="scientific">Amphiprion ocellaris</name>
    <name type="common">Clown anemonefish</name>
    <dbReference type="NCBI Taxonomy" id="80972"/>
    <lineage>
        <taxon>Eukaryota</taxon>
        <taxon>Metazoa</taxon>
        <taxon>Chordata</taxon>
        <taxon>Craniata</taxon>
        <taxon>Vertebrata</taxon>
        <taxon>Euteleostomi</taxon>
        <taxon>Actinopterygii</taxon>
        <taxon>Neopterygii</taxon>
        <taxon>Teleostei</taxon>
        <taxon>Neoteleostei</taxon>
        <taxon>Acanthomorphata</taxon>
        <taxon>Ovalentaria</taxon>
        <taxon>Pomacentridae</taxon>
        <taxon>Amphiprion</taxon>
    </lineage>
</organism>
<dbReference type="InterPro" id="IPR036188">
    <property type="entry name" value="FAD/NAD-bd_sf"/>
</dbReference>
<evidence type="ECO:0000256" key="4">
    <source>
        <dbReference type="ARBA" id="ARBA00022723"/>
    </source>
</evidence>
<dbReference type="PROSITE" id="PS51296">
    <property type="entry name" value="RIESKE"/>
    <property type="match status" value="1"/>
</dbReference>
<dbReference type="InterPro" id="IPR017941">
    <property type="entry name" value="Rieske_2Fe-2S"/>
</dbReference>
<evidence type="ECO:0000256" key="7">
    <source>
        <dbReference type="ARBA" id="ARBA00023004"/>
    </source>
</evidence>